<comment type="caution">
    <text evidence="2">The sequence shown here is derived from an EMBL/GenBank/DDBJ whole genome shotgun (WGS) entry which is preliminary data.</text>
</comment>
<name>A0A1E1K0R5_9HELO</name>
<dbReference type="InParanoid" id="A0A1E1K0R5"/>
<feature type="region of interest" description="Disordered" evidence="1">
    <location>
        <begin position="614"/>
        <end position="637"/>
    </location>
</feature>
<reference evidence="3" key="1">
    <citation type="submission" date="2016-03" db="EMBL/GenBank/DDBJ databases">
        <authorList>
            <person name="Ploux O."/>
        </authorList>
    </citation>
    <scope>NUCLEOTIDE SEQUENCE [LARGE SCALE GENOMIC DNA]</scope>
    <source>
        <strain evidence="3">UK7</strain>
    </source>
</reference>
<feature type="region of interest" description="Disordered" evidence="1">
    <location>
        <begin position="1002"/>
        <end position="1089"/>
    </location>
</feature>
<feature type="compositionally biased region" description="Basic and acidic residues" evidence="1">
    <location>
        <begin position="21"/>
        <end position="30"/>
    </location>
</feature>
<feature type="region of interest" description="Disordered" evidence="1">
    <location>
        <begin position="557"/>
        <end position="587"/>
    </location>
</feature>
<evidence type="ECO:0000313" key="3">
    <source>
        <dbReference type="Proteomes" id="UP000178129"/>
    </source>
</evidence>
<dbReference type="Proteomes" id="UP000178129">
    <property type="component" value="Unassembled WGS sequence"/>
</dbReference>
<proteinExistence type="predicted"/>
<sequence>MHRRNSSKALDRRKSTSSVQSKHDSIDPKLARQHAHTAATLAFARARERTSADMGHSGGGLSRSNTANARQPDRYISAPHSSTDENGDHPAIKRQHSVRFVGPTGIHRSQSLGTRATQNPLQHKLSNATLRPMAITTNAPVPAAYRPPSRSSSIGKASIRGGTVSQYVTEDAFDEYYTREDDIASTPSSYRRVRRSKSMFSPLKAPSVFYTNGTPDRPESSYMGGRTAASYSQTPSTQPKQSALRAPKSMSFLKGRRDHTQSDRNDNAVQLARDRFFRDAEQQRLREQPSFLFRAKAQKQQQDKSFRKSLRASSANSYGLPVGSSNQAIASKESGLKDVARKASKTIRNKLKRVFGRSSKDEDPVTIPNQQVDARETHVRQYNGDDKTADDTFANIPHPNEASLSRVTSRVPSLHAIASNQQLKSNAGSVRSLDSDDKSRVTSWTSAGANTVAAPLNQTQLQEQHQRLSIINEIGSHVPSSSFSRARLANQFSAYPVVHRQSKSTGHIPAPAVDSARVYSALMKRLDENSPNSKLEATHKSSVENFGISSQYINHSPATIRQVPPSSRNTSSSDSYDKFDQGGQPFHDGHRYVDPYTQQWVAADLNQEPRRHADDVFSPKSASNNKENIPMAQPGRNIKLPTPAALSRHGSSAASYRTVPEAPRITPQEAAKRNEPIIHHPKIIREARSTFFGGGSSHTISRTTSPFRRAMTESDYSPVILSSDIPLPSQAAPMRNPLYQASEPSVSTETVNNPQVPGKAYSESIYSRTTSGQTPFAAHSSVSLVLDRDVADMPFYNPAGPGDVVIIDRTTYRPTMPIGNGHRATSSASSVEWKKWMSSEVAKLERVKENSNTSYVNYAFPTMPKSFQKGHVREAAQINDDEAEVMPTQVEVMPTKLVAIKQPLGLVQQQNPNIQSVPTFNMQPIPILRPILKNRSNISLVEEPKSTNVRVPLIPIPPPLPPPPPPPIPQRSPLRQMHSKSSLRSVGTVNTIRTISAPNSAIKHSSMSGRNLLHKRNPSQTTLNSTKASIKSVETPAKLIKRHRRPSTGYSASPGSGLTGAVERQFGSTSTNSRYRTPTGPGTGGSERFRDAEEDVYGVEGAGLLGPNPRASVTEGEAQAMGSKKMVDLFLSSRRKRMVSQSEVGGSFI</sequence>
<feature type="compositionally biased region" description="Polar residues" evidence="1">
    <location>
        <begin position="1018"/>
        <end position="1029"/>
    </location>
</feature>
<protein>
    <submittedName>
        <fullName evidence="2">Uncharacterized protein</fullName>
    </submittedName>
</protein>
<feature type="compositionally biased region" description="Polar residues" evidence="1">
    <location>
        <begin position="229"/>
        <end position="241"/>
    </location>
</feature>
<feature type="compositionally biased region" description="Polar residues" evidence="1">
    <location>
        <begin position="1066"/>
        <end position="1076"/>
    </location>
</feature>
<evidence type="ECO:0000256" key="1">
    <source>
        <dbReference type="SAM" id="MobiDB-lite"/>
    </source>
</evidence>
<feature type="region of interest" description="Disordered" evidence="1">
    <location>
        <begin position="1"/>
        <end position="90"/>
    </location>
</feature>
<keyword evidence="3" id="KW-1185">Reference proteome</keyword>
<accession>A0A1E1K0R5</accession>
<feature type="region of interest" description="Disordered" evidence="1">
    <location>
        <begin position="208"/>
        <end position="246"/>
    </location>
</feature>
<dbReference type="EMBL" id="FJUW01000004">
    <property type="protein sequence ID" value="CZS91659.1"/>
    <property type="molecule type" value="Genomic_DNA"/>
</dbReference>
<evidence type="ECO:0000313" key="2">
    <source>
        <dbReference type="EMBL" id="CZS91659.1"/>
    </source>
</evidence>
<feature type="region of interest" description="Disordered" evidence="1">
    <location>
        <begin position="956"/>
        <end position="986"/>
    </location>
</feature>
<gene>
    <name evidence="2" type="ORF">RCO7_06963</name>
</gene>
<dbReference type="AlphaFoldDB" id="A0A1E1K0R5"/>
<feature type="compositionally biased region" description="Pro residues" evidence="1">
    <location>
        <begin position="956"/>
        <end position="970"/>
    </location>
</feature>
<organism evidence="2 3">
    <name type="scientific">Rhynchosporium graminicola</name>
    <dbReference type="NCBI Taxonomy" id="2792576"/>
    <lineage>
        <taxon>Eukaryota</taxon>
        <taxon>Fungi</taxon>
        <taxon>Dikarya</taxon>
        <taxon>Ascomycota</taxon>
        <taxon>Pezizomycotina</taxon>
        <taxon>Leotiomycetes</taxon>
        <taxon>Helotiales</taxon>
        <taxon>Ploettnerulaceae</taxon>
        <taxon>Rhynchosporium</taxon>
    </lineage>
</organism>
<dbReference type="STRING" id="914237.A0A1E1K0R5"/>
<feature type="region of interest" description="Disordered" evidence="1">
    <location>
        <begin position="297"/>
        <end position="318"/>
    </location>
</feature>